<evidence type="ECO:0000256" key="5">
    <source>
        <dbReference type="ARBA" id="ARBA00011245"/>
    </source>
</evidence>
<keyword evidence="8 13" id="KW-0732">Signal</keyword>
<comment type="cofactor">
    <cofactor evidence="2">
        <name>Zn(2+)</name>
        <dbReference type="ChEBI" id="CHEBI:29105"/>
    </cofactor>
</comment>
<feature type="chain" id="PRO_5045874755" description="beta-lactamase" evidence="13">
    <location>
        <begin position="33"/>
        <end position="264"/>
    </location>
</feature>
<evidence type="ECO:0000256" key="8">
    <source>
        <dbReference type="ARBA" id="ARBA00022729"/>
    </source>
</evidence>
<evidence type="ECO:0000256" key="11">
    <source>
        <dbReference type="ARBA" id="ARBA00022833"/>
    </source>
</evidence>
<dbReference type="InterPro" id="IPR001018">
    <property type="entry name" value="Beta-lactamase_class-B_CS"/>
</dbReference>
<dbReference type="InterPro" id="IPR036866">
    <property type="entry name" value="RibonucZ/Hydroxyglut_hydro"/>
</dbReference>
<dbReference type="RefSeq" id="WP_143315570.1">
    <property type="nucleotide sequence ID" value="NZ_JACSRA010000005.1"/>
</dbReference>
<evidence type="ECO:0000256" key="3">
    <source>
        <dbReference type="ARBA" id="ARBA00004418"/>
    </source>
</evidence>
<reference evidence="15 16" key="1">
    <citation type="submission" date="2020-08" db="EMBL/GenBank/DDBJ databases">
        <title>A Genomic Blueprint of the Chicken Gut Microbiome.</title>
        <authorList>
            <person name="Gilroy R."/>
            <person name="Ravi A."/>
            <person name="Getino M."/>
            <person name="Pursley I."/>
            <person name="Horton D.L."/>
            <person name="Alikhan N.-F."/>
            <person name="Baker D."/>
            <person name="Gharbi K."/>
            <person name="Hall N."/>
            <person name="Watson M."/>
            <person name="Adriaenssens E.M."/>
            <person name="Foster-Nyarko E."/>
            <person name="Jarju S."/>
            <person name="Secka A."/>
            <person name="Antonio M."/>
            <person name="Oren A."/>
            <person name="Chaudhuri R."/>
            <person name="La Ragione R.M."/>
            <person name="Hildebrand F."/>
            <person name="Pallen M.J."/>
        </authorList>
    </citation>
    <scope>NUCLEOTIDE SEQUENCE [LARGE SCALE GENOMIC DNA]</scope>
    <source>
        <strain evidence="15 16">Sa3CVN1</strain>
    </source>
</reference>
<evidence type="ECO:0000256" key="4">
    <source>
        <dbReference type="ARBA" id="ARBA00005250"/>
    </source>
</evidence>
<feature type="signal peptide" evidence="13">
    <location>
        <begin position="1"/>
        <end position="32"/>
    </location>
</feature>
<keyword evidence="9" id="KW-0574">Periplasm</keyword>
<proteinExistence type="inferred from homology"/>
<accession>A0ABR8PR15</accession>
<evidence type="ECO:0000256" key="9">
    <source>
        <dbReference type="ARBA" id="ARBA00022764"/>
    </source>
</evidence>
<comment type="caution">
    <text evidence="15">The sequence shown here is derived from an EMBL/GenBank/DDBJ whole genome shotgun (WGS) entry which is preliminary data.</text>
</comment>
<keyword evidence="10 15" id="KW-0378">Hydrolase</keyword>
<evidence type="ECO:0000259" key="14">
    <source>
        <dbReference type="SMART" id="SM00849"/>
    </source>
</evidence>
<dbReference type="InterPro" id="IPR047917">
    <property type="entry name" value="BcII-like_MBL-B1"/>
</dbReference>
<keyword evidence="12" id="KW-0046">Antibiotic resistance</keyword>
<dbReference type="SMART" id="SM00849">
    <property type="entry name" value="Lactamase_B"/>
    <property type="match status" value="1"/>
</dbReference>
<dbReference type="Pfam" id="PF00753">
    <property type="entry name" value="Lactamase_B"/>
    <property type="match status" value="1"/>
</dbReference>
<sequence>MKKYKYLFAKLLSVLLSVFVLSLISCSNNSKGKEYVLESGEDDSNFVQLTKINDNVWMHTTYYTYNESRTLSNGLLILTSEGVVLVDTPWTNDQTKELIKLTKEKFKKDITAAVITHAHIDKIGGIKTLLDNKIDVKSTPLTAQLAEKYGFDKPNPSITNDDEILEFGKTKVEVYFPGKGHTIDNIVVWLPEDKILFGGCILKSVESNSIGNITDADVEEWPNSIENLMDKFSNSEIVITSHGSWGNKQILTHTLDLLKKYKNM</sequence>
<dbReference type="Proteomes" id="UP000627781">
    <property type="component" value="Unassembled WGS sequence"/>
</dbReference>
<keyword evidence="11" id="KW-0862">Zinc</keyword>
<dbReference type="NCBIfam" id="NF012229">
    <property type="entry name" value="bla_class_B_core"/>
    <property type="match status" value="1"/>
</dbReference>
<evidence type="ECO:0000313" key="16">
    <source>
        <dbReference type="Proteomes" id="UP000627781"/>
    </source>
</evidence>
<dbReference type="InterPro" id="IPR058199">
    <property type="entry name" value="BlaB//VIM/IMP-1"/>
</dbReference>
<dbReference type="PANTHER" id="PTHR42951:SF4">
    <property type="entry name" value="ACYL-COENZYME A THIOESTERASE MBLAC2"/>
    <property type="match status" value="1"/>
</dbReference>
<evidence type="ECO:0000256" key="7">
    <source>
        <dbReference type="ARBA" id="ARBA00022723"/>
    </source>
</evidence>
<comment type="subcellular location">
    <subcellularLocation>
        <location evidence="3">Periplasm</location>
    </subcellularLocation>
</comment>
<gene>
    <name evidence="15" type="primary">bla</name>
    <name evidence="15" type="ORF">H9661_04465</name>
</gene>
<dbReference type="NCBIfam" id="NF033088">
    <property type="entry name" value="bla_subclass_B1"/>
    <property type="match status" value="1"/>
</dbReference>
<evidence type="ECO:0000256" key="2">
    <source>
        <dbReference type="ARBA" id="ARBA00001947"/>
    </source>
</evidence>
<dbReference type="CDD" id="cd16304">
    <property type="entry name" value="BcII-like_MBL-B1"/>
    <property type="match status" value="1"/>
</dbReference>
<dbReference type="EC" id="3.5.2.6" evidence="6"/>
<comment type="catalytic activity">
    <reaction evidence="1">
        <text>a beta-lactam + H2O = a substituted beta-amino acid</text>
        <dbReference type="Rhea" id="RHEA:20401"/>
        <dbReference type="ChEBI" id="CHEBI:15377"/>
        <dbReference type="ChEBI" id="CHEBI:35627"/>
        <dbReference type="ChEBI" id="CHEBI:140347"/>
        <dbReference type="EC" id="3.5.2.6"/>
    </reaction>
</comment>
<dbReference type="SUPFAM" id="SSF56281">
    <property type="entry name" value="Metallo-hydrolase/oxidoreductase"/>
    <property type="match status" value="1"/>
</dbReference>
<evidence type="ECO:0000256" key="13">
    <source>
        <dbReference type="SAM" id="SignalP"/>
    </source>
</evidence>
<keyword evidence="7" id="KW-0479">Metal-binding</keyword>
<dbReference type="PROSITE" id="PS00744">
    <property type="entry name" value="BETA_LACTAMASE_B_2"/>
    <property type="match status" value="1"/>
</dbReference>
<organism evidence="15 16">
    <name type="scientific">Clostridium cibarium</name>
    <dbReference type="NCBI Taxonomy" id="2762247"/>
    <lineage>
        <taxon>Bacteria</taxon>
        <taxon>Bacillati</taxon>
        <taxon>Bacillota</taxon>
        <taxon>Clostridia</taxon>
        <taxon>Eubacteriales</taxon>
        <taxon>Clostridiaceae</taxon>
        <taxon>Clostridium</taxon>
    </lineage>
</organism>
<dbReference type="EMBL" id="JACSRA010000005">
    <property type="protein sequence ID" value="MBD7910609.1"/>
    <property type="molecule type" value="Genomic_DNA"/>
</dbReference>
<evidence type="ECO:0000256" key="6">
    <source>
        <dbReference type="ARBA" id="ARBA00012865"/>
    </source>
</evidence>
<protein>
    <recommendedName>
        <fullName evidence="6">beta-lactamase</fullName>
        <ecNumber evidence="6">3.5.2.6</ecNumber>
    </recommendedName>
</protein>
<evidence type="ECO:0000313" key="15">
    <source>
        <dbReference type="EMBL" id="MBD7910609.1"/>
    </source>
</evidence>
<dbReference type="PANTHER" id="PTHR42951">
    <property type="entry name" value="METALLO-BETA-LACTAMASE DOMAIN-CONTAINING"/>
    <property type="match status" value="1"/>
</dbReference>
<evidence type="ECO:0000256" key="12">
    <source>
        <dbReference type="ARBA" id="ARBA00023251"/>
    </source>
</evidence>
<name>A0ABR8PR15_9CLOT</name>
<evidence type="ECO:0000256" key="10">
    <source>
        <dbReference type="ARBA" id="ARBA00022801"/>
    </source>
</evidence>
<feature type="domain" description="Metallo-beta-lactamase" evidence="14">
    <location>
        <begin position="71"/>
        <end position="242"/>
    </location>
</feature>
<dbReference type="GO" id="GO:0008800">
    <property type="term" value="F:beta-lactamase activity"/>
    <property type="evidence" value="ECO:0007669"/>
    <property type="project" value="UniProtKB-EC"/>
</dbReference>
<evidence type="ECO:0000256" key="1">
    <source>
        <dbReference type="ARBA" id="ARBA00001526"/>
    </source>
</evidence>
<dbReference type="PROSITE" id="PS51257">
    <property type="entry name" value="PROKAR_LIPOPROTEIN"/>
    <property type="match status" value="1"/>
</dbReference>
<keyword evidence="16" id="KW-1185">Reference proteome</keyword>
<dbReference type="InterPro" id="IPR050855">
    <property type="entry name" value="NDM-1-like"/>
</dbReference>
<comment type="similarity">
    <text evidence="4">Belongs to the metallo-beta-lactamase superfamily. Class-B beta-lactamase family.</text>
</comment>
<dbReference type="Gene3D" id="3.60.15.10">
    <property type="entry name" value="Ribonuclease Z/Hydroxyacylglutathione hydrolase-like"/>
    <property type="match status" value="1"/>
</dbReference>
<comment type="subunit">
    <text evidence="5">Monomer.</text>
</comment>
<dbReference type="InterPro" id="IPR001279">
    <property type="entry name" value="Metallo-B-lactamas"/>
</dbReference>